<sequence>MSAPSMPGELANASTADGAVADGSAKVPDGPGTTSEPRAARGRVVALLVSGGRVGLLAVLLAVLVVVSFGLGRFSLSPETVVKILAHEIAAIGPKIGGQERAVVMNIRLPRILAALLVGAALASSGAAYQTMFRNPLVSPEVLGVAAGAGFGASVSILIGLPTAALQTISFGCGLLAAVLAVSIARLVGRGSLIILVLGGVIIGAMFNALISSAQYFANPETTLPEITFWLFGNLGRASMHSLLVPSIIIGVCLVVLYTVRWPLTVLATGDDEARSLGVNRTRIWAVTITASTLMTATAVSVAGIIGWVGLVVPHLARFAAGPSFNRMLPVTTLLGAGYLLAVDDVARTATELDLPLGILTALIGAPFFVALLARAGRQWL</sequence>
<feature type="transmembrane region" description="Helical" evidence="9">
    <location>
        <begin position="243"/>
        <end position="264"/>
    </location>
</feature>
<protein>
    <submittedName>
        <fullName evidence="10">Iron complex transport system permease protein</fullName>
    </submittedName>
</protein>
<dbReference type="InterPro" id="IPR037294">
    <property type="entry name" value="ABC_BtuC-like"/>
</dbReference>
<dbReference type="SUPFAM" id="SSF81345">
    <property type="entry name" value="ABC transporter involved in vitamin B12 uptake, BtuC"/>
    <property type="match status" value="1"/>
</dbReference>
<organism evidence="10 11">
    <name type="scientific">Parafrankia irregularis</name>
    <dbReference type="NCBI Taxonomy" id="795642"/>
    <lineage>
        <taxon>Bacteria</taxon>
        <taxon>Bacillati</taxon>
        <taxon>Actinomycetota</taxon>
        <taxon>Actinomycetes</taxon>
        <taxon>Frankiales</taxon>
        <taxon>Frankiaceae</taxon>
        <taxon>Parafrankia</taxon>
    </lineage>
</organism>
<dbReference type="AlphaFoldDB" id="A0A0S4QIJ9"/>
<feature type="transmembrane region" description="Helical" evidence="9">
    <location>
        <begin position="193"/>
        <end position="211"/>
    </location>
</feature>
<evidence type="ECO:0000256" key="2">
    <source>
        <dbReference type="ARBA" id="ARBA00007935"/>
    </source>
</evidence>
<evidence type="ECO:0000256" key="7">
    <source>
        <dbReference type="ARBA" id="ARBA00023136"/>
    </source>
</evidence>
<proteinExistence type="inferred from homology"/>
<evidence type="ECO:0000256" key="8">
    <source>
        <dbReference type="SAM" id="MobiDB-lite"/>
    </source>
</evidence>
<evidence type="ECO:0000313" key="10">
    <source>
        <dbReference type="EMBL" id="CUU55413.1"/>
    </source>
</evidence>
<dbReference type="InterPro" id="IPR000522">
    <property type="entry name" value="ABC_transptr_permease_BtuC"/>
</dbReference>
<feature type="transmembrane region" description="Helical" evidence="9">
    <location>
        <begin position="54"/>
        <end position="76"/>
    </location>
</feature>
<accession>A0A0S4QIJ9</accession>
<evidence type="ECO:0000256" key="4">
    <source>
        <dbReference type="ARBA" id="ARBA00022475"/>
    </source>
</evidence>
<dbReference type="GO" id="GO:0005886">
    <property type="term" value="C:plasma membrane"/>
    <property type="evidence" value="ECO:0007669"/>
    <property type="project" value="UniProtKB-SubCell"/>
</dbReference>
<evidence type="ECO:0000256" key="1">
    <source>
        <dbReference type="ARBA" id="ARBA00004651"/>
    </source>
</evidence>
<name>A0A0S4QIJ9_9ACTN</name>
<feature type="transmembrane region" description="Helical" evidence="9">
    <location>
        <begin position="168"/>
        <end position="187"/>
    </location>
</feature>
<evidence type="ECO:0000256" key="5">
    <source>
        <dbReference type="ARBA" id="ARBA00022692"/>
    </source>
</evidence>
<comment type="similarity">
    <text evidence="2">Belongs to the binding-protein-dependent transport system permease family. FecCD subfamily.</text>
</comment>
<dbReference type="Proteomes" id="UP000198802">
    <property type="component" value="Unassembled WGS sequence"/>
</dbReference>
<keyword evidence="5 9" id="KW-0812">Transmembrane</keyword>
<reference evidence="11" key="1">
    <citation type="submission" date="2015-11" db="EMBL/GenBank/DDBJ databases">
        <authorList>
            <person name="Varghese N."/>
        </authorList>
    </citation>
    <scope>NUCLEOTIDE SEQUENCE [LARGE SCALE GENOMIC DNA]</scope>
    <source>
        <strain evidence="11">DSM 45899</strain>
    </source>
</reference>
<feature type="transmembrane region" description="Helical" evidence="9">
    <location>
        <begin position="284"/>
        <end position="313"/>
    </location>
</feature>
<dbReference type="Pfam" id="PF01032">
    <property type="entry name" value="FecCD"/>
    <property type="match status" value="1"/>
</dbReference>
<feature type="transmembrane region" description="Helical" evidence="9">
    <location>
        <begin position="112"/>
        <end position="130"/>
    </location>
</feature>
<keyword evidence="11" id="KW-1185">Reference proteome</keyword>
<keyword evidence="6 9" id="KW-1133">Transmembrane helix</keyword>
<dbReference type="Gene3D" id="1.10.3470.10">
    <property type="entry name" value="ABC transporter involved in vitamin B12 uptake, BtuC"/>
    <property type="match status" value="1"/>
</dbReference>
<evidence type="ECO:0000256" key="6">
    <source>
        <dbReference type="ARBA" id="ARBA00022989"/>
    </source>
</evidence>
<feature type="transmembrane region" description="Helical" evidence="9">
    <location>
        <begin position="142"/>
        <end position="161"/>
    </location>
</feature>
<dbReference type="PANTHER" id="PTHR30472:SF70">
    <property type="entry name" value="MOLYBDATE IMPORT SYSTEM PERMEASE PROTEIN MOLB"/>
    <property type="match status" value="1"/>
</dbReference>
<keyword evidence="4" id="KW-1003">Cell membrane</keyword>
<feature type="transmembrane region" description="Helical" evidence="9">
    <location>
        <begin position="325"/>
        <end position="343"/>
    </location>
</feature>
<keyword evidence="3" id="KW-0813">Transport</keyword>
<evidence type="ECO:0000313" key="11">
    <source>
        <dbReference type="Proteomes" id="UP000198802"/>
    </source>
</evidence>
<dbReference type="RefSeq" id="WP_226931280.1">
    <property type="nucleotide sequence ID" value="NZ_FAOZ01000005.1"/>
</dbReference>
<comment type="subcellular location">
    <subcellularLocation>
        <location evidence="1">Cell membrane</location>
        <topology evidence="1">Multi-pass membrane protein</topology>
    </subcellularLocation>
</comment>
<dbReference type="CDD" id="cd06550">
    <property type="entry name" value="TM_ABC_iron-siderophores_like"/>
    <property type="match status" value="1"/>
</dbReference>
<keyword evidence="7 9" id="KW-0472">Membrane</keyword>
<feature type="transmembrane region" description="Helical" evidence="9">
    <location>
        <begin position="355"/>
        <end position="374"/>
    </location>
</feature>
<dbReference type="PANTHER" id="PTHR30472">
    <property type="entry name" value="FERRIC ENTEROBACTIN TRANSPORT SYSTEM PERMEASE PROTEIN"/>
    <property type="match status" value="1"/>
</dbReference>
<dbReference type="EMBL" id="FAOZ01000005">
    <property type="protein sequence ID" value="CUU55413.1"/>
    <property type="molecule type" value="Genomic_DNA"/>
</dbReference>
<dbReference type="GO" id="GO:0033214">
    <property type="term" value="P:siderophore-iron import into cell"/>
    <property type="evidence" value="ECO:0007669"/>
    <property type="project" value="TreeGrafter"/>
</dbReference>
<evidence type="ECO:0000256" key="3">
    <source>
        <dbReference type="ARBA" id="ARBA00022448"/>
    </source>
</evidence>
<dbReference type="FunFam" id="1.10.3470.10:FF:000001">
    <property type="entry name" value="Vitamin B12 ABC transporter permease BtuC"/>
    <property type="match status" value="1"/>
</dbReference>
<dbReference type="GO" id="GO:0022857">
    <property type="term" value="F:transmembrane transporter activity"/>
    <property type="evidence" value="ECO:0007669"/>
    <property type="project" value="InterPro"/>
</dbReference>
<feature type="region of interest" description="Disordered" evidence="8">
    <location>
        <begin position="1"/>
        <end position="37"/>
    </location>
</feature>
<gene>
    <name evidence="10" type="ORF">Ga0074812_10563</name>
</gene>
<evidence type="ECO:0000256" key="9">
    <source>
        <dbReference type="SAM" id="Phobius"/>
    </source>
</evidence>